<reference evidence="1" key="2">
    <citation type="submission" date="2020-11" db="EMBL/GenBank/DDBJ databases">
        <authorList>
            <person name="McCartney M.A."/>
            <person name="Auch B."/>
            <person name="Kono T."/>
            <person name="Mallez S."/>
            <person name="Becker A."/>
            <person name="Gohl D.M."/>
            <person name="Silverstein K.A.T."/>
            <person name="Koren S."/>
            <person name="Bechman K.B."/>
            <person name="Herman A."/>
            <person name="Abrahante J.E."/>
            <person name="Garbe J."/>
        </authorList>
    </citation>
    <scope>NUCLEOTIDE SEQUENCE</scope>
    <source>
        <strain evidence="1">Duluth1</strain>
        <tissue evidence="1">Whole animal</tissue>
    </source>
</reference>
<accession>A0A9D4M3T5</accession>
<sequence length="105" mass="11495">MQRVSVKAGDLTCGGCRHSRRADRWSAFTENVDDAVPLALPTVHEVVRDIGVCTDLCTVGGNGVTGGVVVVKTCSPKMSMMQFRWRNQQFVKLSVTLRFAPTRAL</sequence>
<protein>
    <submittedName>
        <fullName evidence="1">Uncharacterized protein</fullName>
    </submittedName>
</protein>
<name>A0A9D4M3T5_DREPO</name>
<dbReference type="Proteomes" id="UP000828390">
    <property type="component" value="Unassembled WGS sequence"/>
</dbReference>
<dbReference type="AlphaFoldDB" id="A0A9D4M3T5"/>
<comment type="caution">
    <text evidence="1">The sequence shown here is derived from an EMBL/GenBank/DDBJ whole genome shotgun (WGS) entry which is preliminary data.</text>
</comment>
<dbReference type="EMBL" id="JAIWYP010000002">
    <property type="protein sequence ID" value="KAH3868824.1"/>
    <property type="molecule type" value="Genomic_DNA"/>
</dbReference>
<proteinExistence type="predicted"/>
<keyword evidence="2" id="KW-1185">Reference proteome</keyword>
<organism evidence="1 2">
    <name type="scientific">Dreissena polymorpha</name>
    <name type="common">Zebra mussel</name>
    <name type="synonym">Mytilus polymorpha</name>
    <dbReference type="NCBI Taxonomy" id="45954"/>
    <lineage>
        <taxon>Eukaryota</taxon>
        <taxon>Metazoa</taxon>
        <taxon>Spiralia</taxon>
        <taxon>Lophotrochozoa</taxon>
        <taxon>Mollusca</taxon>
        <taxon>Bivalvia</taxon>
        <taxon>Autobranchia</taxon>
        <taxon>Heteroconchia</taxon>
        <taxon>Euheterodonta</taxon>
        <taxon>Imparidentia</taxon>
        <taxon>Neoheterodontei</taxon>
        <taxon>Myida</taxon>
        <taxon>Dreissenoidea</taxon>
        <taxon>Dreissenidae</taxon>
        <taxon>Dreissena</taxon>
    </lineage>
</organism>
<evidence type="ECO:0000313" key="2">
    <source>
        <dbReference type="Proteomes" id="UP000828390"/>
    </source>
</evidence>
<reference evidence="1" key="1">
    <citation type="journal article" date="2019" name="bioRxiv">
        <title>The Genome of the Zebra Mussel, Dreissena polymorpha: A Resource for Invasive Species Research.</title>
        <authorList>
            <person name="McCartney M.A."/>
            <person name="Auch B."/>
            <person name="Kono T."/>
            <person name="Mallez S."/>
            <person name="Zhang Y."/>
            <person name="Obille A."/>
            <person name="Becker A."/>
            <person name="Abrahante J.E."/>
            <person name="Garbe J."/>
            <person name="Badalamenti J.P."/>
            <person name="Herman A."/>
            <person name="Mangelson H."/>
            <person name="Liachko I."/>
            <person name="Sullivan S."/>
            <person name="Sone E.D."/>
            <person name="Koren S."/>
            <person name="Silverstein K.A.T."/>
            <person name="Beckman K.B."/>
            <person name="Gohl D.M."/>
        </authorList>
    </citation>
    <scope>NUCLEOTIDE SEQUENCE</scope>
    <source>
        <strain evidence="1">Duluth1</strain>
        <tissue evidence="1">Whole animal</tissue>
    </source>
</reference>
<gene>
    <name evidence="1" type="ORF">DPMN_031978</name>
</gene>
<evidence type="ECO:0000313" key="1">
    <source>
        <dbReference type="EMBL" id="KAH3868824.1"/>
    </source>
</evidence>